<feature type="compositionally biased region" description="Basic and acidic residues" evidence="1">
    <location>
        <begin position="173"/>
        <end position="183"/>
    </location>
</feature>
<feature type="region of interest" description="Disordered" evidence="1">
    <location>
        <begin position="173"/>
        <end position="194"/>
    </location>
</feature>
<proteinExistence type="predicted"/>
<evidence type="ECO:0000313" key="3">
    <source>
        <dbReference type="Proteomes" id="UP001195914"/>
    </source>
</evidence>
<dbReference type="EMBL" id="JAHBMH010000024">
    <property type="protein sequence ID" value="KAK1938743.1"/>
    <property type="molecule type" value="Genomic_DNA"/>
</dbReference>
<name>A0AAD9GI05_BABDI</name>
<accession>A0AAD9GI05</accession>
<evidence type="ECO:0000256" key="1">
    <source>
        <dbReference type="SAM" id="MobiDB-lite"/>
    </source>
</evidence>
<organism evidence="2 3">
    <name type="scientific">Babesia divergens</name>
    <dbReference type="NCBI Taxonomy" id="32595"/>
    <lineage>
        <taxon>Eukaryota</taxon>
        <taxon>Sar</taxon>
        <taxon>Alveolata</taxon>
        <taxon>Apicomplexa</taxon>
        <taxon>Aconoidasida</taxon>
        <taxon>Piroplasmida</taxon>
        <taxon>Babesiidae</taxon>
        <taxon>Babesia</taxon>
    </lineage>
</organism>
<evidence type="ECO:0000313" key="2">
    <source>
        <dbReference type="EMBL" id="KAK1938743.1"/>
    </source>
</evidence>
<dbReference type="AlphaFoldDB" id="A0AAD9GI05"/>
<keyword evidence="3" id="KW-1185">Reference proteome</keyword>
<sequence>MPGEKEHVISPSSQLKPSSTEEWRVFEHQFGRWLRDNARMLTADEGIPLKKATYDCLIWGLGSGVALGLALRKSVIRQKAVACHAISAITGFYVTAVCMNHKRRPLYTTFLNSPGRAGDAARDILQKTRASALSTTSSDPNLGDLHFVDHAPVFESHGDKTSHDKEWANPMQEARHPEHDVHSSDTVSSGARLVSKIPGTYKTWDDIRKENQPRK</sequence>
<protein>
    <submittedName>
        <fullName evidence="2">Uncharacterized protein</fullName>
    </submittedName>
</protein>
<reference evidence="2" key="1">
    <citation type="journal article" date="2014" name="Nucleic Acids Res.">
        <title>The evolutionary dynamics of variant antigen genes in Babesia reveal a history of genomic innovation underlying host-parasite interaction.</title>
        <authorList>
            <person name="Jackson A.P."/>
            <person name="Otto T.D."/>
            <person name="Darby A."/>
            <person name="Ramaprasad A."/>
            <person name="Xia D."/>
            <person name="Echaide I.E."/>
            <person name="Farber M."/>
            <person name="Gahlot S."/>
            <person name="Gamble J."/>
            <person name="Gupta D."/>
            <person name="Gupta Y."/>
            <person name="Jackson L."/>
            <person name="Malandrin L."/>
            <person name="Malas T.B."/>
            <person name="Moussa E."/>
            <person name="Nair M."/>
            <person name="Reid A.J."/>
            <person name="Sanders M."/>
            <person name="Sharma J."/>
            <person name="Tracey A."/>
            <person name="Quail M.A."/>
            <person name="Weir W."/>
            <person name="Wastling J.M."/>
            <person name="Hall N."/>
            <person name="Willadsen P."/>
            <person name="Lingelbach K."/>
            <person name="Shiels B."/>
            <person name="Tait A."/>
            <person name="Berriman M."/>
            <person name="Allred D.R."/>
            <person name="Pain A."/>
        </authorList>
    </citation>
    <scope>NUCLEOTIDE SEQUENCE</scope>
    <source>
        <strain evidence="2">1802A</strain>
    </source>
</reference>
<comment type="caution">
    <text evidence="2">The sequence shown here is derived from an EMBL/GenBank/DDBJ whole genome shotgun (WGS) entry which is preliminary data.</text>
</comment>
<gene>
    <name evidence="2" type="ORF">X943_004015</name>
</gene>
<reference evidence="2" key="2">
    <citation type="submission" date="2021-05" db="EMBL/GenBank/DDBJ databases">
        <authorList>
            <person name="Pain A."/>
        </authorList>
    </citation>
    <scope>NUCLEOTIDE SEQUENCE</scope>
    <source>
        <strain evidence="2">1802A</strain>
    </source>
</reference>
<dbReference type="Proteomes" id="UP001195914">
    <property type="component" value="Unassembled WGS sequence"/>
</dbReference>